<dbReference type="RefSeq" id="WP_130284926.1">
    <property type="nucleotide sequence ID" value="NZ_SGXE01000001.1"/>
</dbReference>
<protein>
    <submittedName>
        <fullName evidence="2">Aryl-alcohol dehydrogenase-like predicted oxidoreductase</fullName>
    </submittedName>
</protein>
<accession>A0A4Q7PJH9</accession>
<dbReference type="InterPro" id="IPR036812">
    <property type="entry name" value="NAD(P)_OxRdtase_dom_sf"/>
</dbReference>
<comment type="caution">
    <text evidence="2">The sequence shown here is derived from an EMBL/GenBank/DDBJ whole genome shotgun (WGS) entry which is preliminary data.</text>
</comment>
<proteinExistence type="predicted"/>
<evidence type="ECO:0000259" key="1">
    <source>
        <dbReference type="Pfam" id="PF00248"/>
    </source>
</evidence>
<reference evidence="2 3" key="1">
    <citation type="submission" date="2019-02" db="EMBL/GenBank/DDBJ databases">
        <title>Genomic Encyclopedia of Type Strains, Phase IV (KMG-IV): sequencing the most valuable type-strain genomes for metagenomic binning, comparative biology and taxonomic classification.</title>
        <authorList>
            <person name="Goeker M."/>
        </authorList>
    </citation>
    <scope>NUCLEOTIDE SEQUENCE [LARGE SCALE GENOMIC DNA]</scope>
    <source>
        <strain evidence="2 3">DSM 17196</strain>
    </source>
</reference>
<sequence length="300" mass="33895">MYYRYLGNSKLNVSAVSLGCMSLPVSDPTLATSIIHTALDGGINFFDTADLYDKGKNEEILGKSLKHCRKDIIIATKVGNQWKPDGSDWLWNPKKEYILKAVDQSLKRLQTDYIDLYQLHGGTIEDPIDETIEAFELLKEQGKIRYYGISSIRPNVIKTFVAKSNIASVMMQYSLLDRRPEEECLQLLLNHNIGVLTRGTLAKGLLAGKEPSAYLEHTKEEVVKYTDTLRNATVENKPRSHTAIDYVLKHKAISTAVVGASTGIQVEELANYGKLEVIDINQYALLKQHFPQRIYKNFRN</sequence>
<dbReference type="PANTHER" id="PTHR43312:SF1">
    <property type="entry name" value="NADP-DEPENDENT OXIDOREDUCTASE DOMAIN-CONTAINING PROTEIN"/>
    <property type="match status" value="1"/>
</dbReference>
<dbReference type="PRINTS" id="PR00069">
    <property type="entry name" value="ALDKETRDTASE"/>
</dbReference>
<dbReference type="AlphaFoldDB" id="A0A4Q7PJH9"/>
<gene>
    <name evidence="2" type="ORF">EV197_0266</name>
</gene>
<dbReference type="SUPFAM" id="SSF51430">
    <property type="entry name" value="NAD(P)-linked oxidoreductase"/>
    <property type="match status" value="1"/>
</dbReference>
<dbReference type="GO" id="GO:0016491">
    <property type="term" value="F:oxidoreductase activity"/>
    <property type="evidence" value="ECO:0007669"/>
    <property type="project" value="InterPro"/>
</dbReference>
<dbReference type="EMBL" id="SGXE01000001">
    <property type="protein sequence ID" value="RZS99062.1"/>
    <property type="molecule type" value="Genomic_DNA"/>
</dbReference>
<evidence type="ECO:0000313" key="3">
    <source>
        <dbReference type="Proteomes" id="UP000292262"/>
    </source>
</evidence>
<dbReference type="Pfam" id="PF00248">
    <property type="entry name" value="Aldo_ket_red"/>
    <property type="match status" value="1"/>
</dbReference>
<name>A0A4Q7PJH9_9FLAO</name>
<dbReference type="InterPro" id="IPR020471">
    <property type="entry name" value="AKR"/>
</dbReference>
<dbReference type="CDD" id="cd19086">
    <property type="entry name" value="AKR_AKR11C1"/>
    <property type="match status" value="1"/>
</dbReference>
<keyword evidence="3" id="KW-1185">Reference proteome</keyword>
<dbReference type="InterPro" id="IPR053135">
    <property type="entry name" value="AKR2_Oxidoreductase"/>
</dbReference>
<feature type="domain" description="NADP-dependent oxidoreductase" evidence="1">
    <location>
        <begin position="17"/>
        <end position="289"/>
    </location>
</feature>
<dbReference type="Gene3D" id="3.20.20.100">
    <property type="entry name" value="NADP-dependent oxidoreductase domain"/>
    <property type="match status" value="1"/>
</dbReference>
<dbReference type="Proteomes" id="UP000292262">
    <property type="component" value="Unassembled WGS sequence"/>
</dbReference>
<dbReference type="PANTHER" id="PTHR43312">
    <property type="entry name" value="D-THREO-ALDOSE 1-DEHYDROGENASE"/>
    <property type="match status" value="1"/>
</dbReference>
<dbReference type="OrthoDB" id="9773828at2"/>
<organism evidence="2 3">
    <name type="scientific">Aquimarina brevivitae</name>
    <dbReference type="NCBI Taxonomy" id="323412"/>
    <lineage>
        <taxon>Bacteria</taxon>
        <taxon>Pseudomonadati</taxon>
        <taxon>Bacteroidota</taxon>
        <taxon>Flavobacteriia</taxon>
        <taxon>Flavobacteriales</taxon>
        <taxon>Flavobacteriaceae</taxon>
        <taxon>Aquimarina</taxon>
    </lineage>
</organism>
<dbReference type="InterPro" id="IPR023210">
    <property type="entry name" value="NADP_OxRdtase_dom"/>
</dbReference>
<evidence type="ECO:0000313" key="2">
    <source>
        <dbReference type="EMBL" id="RZS99062.1"/>
    </source>
</evidence>